<evidence type="ECO:0000313" key="3">
    <source>
        <dbReference type="Proteomes" id="UP000017836"/>
    </source>
</evidence>
<dbReference type="EMBL" id="KI392485">
    <property type="protein sequence ID" value="ERN16083.1"/>
    <property type="molecule type" value="Genomic_DNA"/>
</dbReference>
<organism evidence="2 3">
    <name type="scientific">Amborella trichopoda</name>
    <dbReference type="NCBI Taxonomy" id="13333"/>
    <lineage>
        <taxon>Eukaryota</taxon>
        <taxon>Viridiplantae</taxon>
        <taxon>Streptophyta</taxon>
        <taxon>Embryophyta</taxon>
        <taxon>Tracheophyta</taxon>
        <taxon>Spermatophyta</taxon>
        <taxon>Magnoliopsida</taxon>
        <taxon>Amborellales</taxon>
        <taxon>Amborellaceae</taxon>
        <taxon>Amborella</taxon>
    </lineage>
</organism>
<keyword evidence="3" id="KW-1185">Reference proteome</keyword>
<name>U5D6W7_AMBTC</name>
<feature type="non-terminal residue" evidence="2">
    <location>
        <position position="77"/>
    </location>
</feature>
<sequence length="77" mass="8615">MRALRTRELHYEALSLLLATISSRDYKCSASSLSTFQPLYLLILSSKLVVALDISRKQHPKKNPTQDDSGLGHFGLL</sequence>
<dbReference type="AlphaFoldDB" id="U5D6W7"/>
<feature type="region of interest" description="Disordered" evidence="1">
    <location>
        <begin position="58"/>
        <end position="77"/>
    </location>
</feature>
<dbReference type="Proteomes" id="UP000017836">
    <property type="component" value="Unassembled WGS sequence"/>
</dbReference>
<dbReference type="Gramene" id="ERN16083">
    <property type="protein sequence ID" value="ERN16083"/>
    <property type="gene ID" value="AMTR_s00030p00157260"/>
</dbReference>
<gene>
    <name evidence="2" type="ORF">AMTR_s00030p00157260</name>
</gene>
<evidence type="ECO:0000256" key="1">
    <source>
        <dbReference type="SAM" id="MobiDB-lite"/>
    </source>
</evidence>
<accession>U5D6W7</accession>
<proteinExistence type="predicted"/>
<evidence type="ECO:0000313" key="2">
    <source>
        <dbReference type="EMBL" id="ERN16083.1"/>
    </source>
</evidence>
<reference evidence="3" key="1">
    <citation type="journal article" date="2013" name="Science">
        <title>The Amborella genome and the evolution of flowering plants.</title>
        <authorList>
            <consortium name="Amborella Genome Project"/>
        </authorList>
    </citation>
    <scope>NUCLEOTIDE SEQUENCE [LARGE SCALE GENOMIC DNA]</scope>
</reference>
<dbReference type="HOGENOM" id="CLU_2645216_0_0_1"/>
<protein>
    <submittedName>
        <fullName evidence="2">Uncharacterized protein</fullName>
    </submittedName>
</protein>